<protein>
    <recommendedName>
        <fullName evidence="7">ABC-2 type transporter transmembrane domain-containing protein</fullName>
    </recommendedName>
</protein>
<feature type="domain" description="ABC-2 type transporter transmembrane" evidence="7">
    <location>
        <begin position="1"/>
        <end position="151"/>
    </location>
</feature>
<keyword evidence="4 6" id="KW-1133">Transmembrane helix</keyword>
<comment type="subcellular location">
    <subcellularLocation>
        <location evidence="1">Membrane</location>
        <topology evidence="1">Multi-pass membrane protein</topology>
    </subcellularLocation>
</comment>
<dbReference type="InterPro" id="IPR013525">
    <property type="entry name" value="ABC2_TM"/>
</dbReference>
<accession>A0ABD3F0I8</accession>
<keyword evidence="5 6" id="KW-0472">Membrane</keyword>
<comment type="caution">
    <text evidence="8">The sequence shown here is derived from an EMBL/GenBank/DDBJ whole genome shotgun (WGS) entry which is preliminary data.</text>
</comment>
<gene>
    <name evidence="8" type="ORF">V7S43_014843</name>
</gene>
<evidence type="ECO:0000256" key="4">
    <source>
        <dbReference type="ARBA" id="ARBA00022989"/>
    </source>
</evidence>
<evidence type="ECO:0000256" key="1">
    <source>
        <dbReference type="ARBA" id="ARBA00004141"/>
    </source>
</evidence>
<keyword evidence="3 6" id="KW-0812">Transmembrane</keyword>
<proteinExistence type="predicted"/>
<evidence type="ECO:0000256" key="5">
    <source>
        <dbReference type="ARBA" id="ARBA00023136"/>
    </source>
</evidence>
<reference evidence="8 9" key="1">
    <citation type="submission" date="2024-09" db="EMBL/GenBank/DDBJ databases">
        <title>Genome sequencing and assembly of Phytophthora oleae, isolate VK10A, causative agent of rot of olive drupes.</title>
        <authorList>
            <person name="Conti Taguali S."/>
            <person name="Riolo M."/>
            <person name="La Spada F."/>
            <person name="Cacciola S.O."/>
            <person name="Dionisio G."/>
        </authorList>
    </citation>
    <scope>NUCLEOTIDE SEQUENCE [LARGE SCALE GENOMIC DNA]</scope>
    <source>
        <strain evidence="8 9">VK10A</strain>
    </source>
</reference>
<evidence type="ECO:0000256" key="3">
    <source>
        <dbReference type="ARBA" id="ARBA00022692"/>
    </source>
</evidence>
<dbReference type="AlphaFoldDB" id="A0ABD3F0I8"/>
<dbReference type="Proteomes" id="UP001632037">
    <property type="component" value="Unassembled WGS sequence"/>
</dbReference>
<keyword evidence="9" id="KW-1185">Reference proteome</keyword>
<evidence type="ECO:0000256" key="6">
    <source>
        <dbReference type="SAM" id="Phobius"/>
    </source>
</evidence>
<dbReference type="GO" id="GO:0016020">
    <property type="term" value="C:membrane"/>
    <property type="evidence" value="ECO:0007669"/>
    <property type="project" value="UniProtKB-SubCell"/>
</dbReference>
<evidence type="ECO:0000313" key="9">
    <source>
        <dbReference type="Proteomes" id="UP001632037"/>
    </source>
</evidence>
<feature type="transmembrane region" description="Helical" evidence="6">
    <location>
        <begin position="101"/>
        <end position="119"/>
    </location>
</feature>
<sequence>MFISMVSFMSGLPMIYEERAAFYRERAGQTYNSFWYFLSFSIVEIPYVFAGALVFMVVYYPMVGFVGFSEAILYWVNLALLILFQAYLTQLAMFSAPSMEVATIFGVLLNSIGLMLTGFNPPALQIPRGYKWVYAIVPHRYSFSVLVAIVFGDCADDQLAAISLAAAGSGGVDSIDLTAYPLGCRIVRNAPTSVGEIPIKSYVKEVFGVKHEHILQYMGISWGFS</sequence>
<name>A0ABD3F0I8_9STRA</name>
<keyword evidence="2" id="KW-0813">Transport</keyword>
<feature type="transmembrane region" description="Helical" evidence="6">
    <location>
        <begin position="72"/>
        <end position="89"/>
    </location>
</feature>
<evidence type="ECO:0000313" key="8">
    <source>
        <dbReference type="EMBL" id="KAL3660315.1"/>
    </source>
</evidence>
<dbReference type="EMBL" id="JBIMZQ010000042">
    <property type="protein sequence ID" value="KAL3660315.1"/>
    <property type="molecule type" value="Genomic_DNA"/>
</dbReference>
<evidence type="ECO:0000256" key="2">
    <source>
        <dbReference type="ARBA" id="ARBA00022448"/>
    </source>
</evidence>
<evidence type="ECO:0000259" key="7">
    <source>
        <dbReference type="Pfam" id="PF01061"/>
    </source>
</evidence>
<dbReference type="Pfam" id="PF01061">
    <property type="entry name" value="ABC2_membrane"/>
    <property type="match status" value="1"/>
</dbReference>
<dbReference type="PANTHER" id="PTHR19241">
    <property type="entry name" value="ATP-BINDING CASSETTE TRANSPORTER"/>
    <property type="match status" value="1"/>
</dbReference>
<organism evidence="8 9">
    <name type="scientific">Phytophthora oleae</name>
    <dbReference type="NCBI Taxonomy" id="2107226"/>
    <lineage>
        <taxon>Eukaryota</taxon>
        <taxon>Sar</taxon>
        <taxon>Stramenopiles</taxon>
        <taxon>Oomycota</taxon>
        <taxon>Peronosporomycetes</taxon>
        <taxon>Peronosporales</taxon>
        <taxon>Peronosporaceae</taxon>
        <taxon>Phytophthora</taxon>
    </lineage>
</organism>
<feature type="transmembrane region" description="Helical" evidence="6">
    <location>
        <begin position="34"/>
        <end position="60"/>
    </location>
</feature>